<feature type="transmembrane region" description="Helical" evidence="1">
    <location>
        <begin position="58"/>
        <end position="79"/>
    </location>
</feature>
<comment type="caution">
    <text evidence="2">The sequence shown here is derived from an EMBL/GenBank/DDBJ whole genome shotgun (WGS) entry which is preliminary data.</text>
</comment>
<sequence>MRPSLKLPVSLGAVLLVIFAFTFFTTPEGKLNWLLEVGPGLVGLVALALTWKRVPMSRLIYVAVFVHVLILAYGGYYTYAKAPLGEWAKGAFGWSRNNYDKVGHFAFGFFPLFIVREVLLRKTKLERGGWLNFILINVIFGFAALYELFEWGAALVLDPAGGDAFLGTQGYVWDAQSDMLYAGIGACVALVFFSRLHDAEMKRLLTPSA</sequence>
<accession>A0A2W5TPW0</accession>
<evidence type="ECO:0000256" key="1">
    <source>
        <dbReference type="SAM" id="Phobius"/>
    </source>
</evidence>
<feature type="transmembrane region" description="Helical" evidence="1">
    <location>
        <begin position="31"/>
        <end position="51"/>
    </location>
</feature>
<feature type="transmembrane region" description="Helical" evidence="1">
    <location>
        <begin position="179"/>
        <end position="196"/>
    </location>
</feature>
<dbReference type="InterPro" id="IPR058534">
    <property type="entry name" value="YjdF"/>
</dbReference>
<dbReference type="Pfam" id="PF09997">
    <property type="entry name" value="DUF2238"/>
    <property type="match status" value="1"/>
</dbReference>
<dbReference type="Proteomes" id="UP000249061">
    <property type="component" value="Unassembled WGS sequence"/>
</dbReference>
<feature type="transmembrane region" description="Helical" evidence="1">
    <location>
        <begin position="131"/>
        <end position="149"/>
    </location>
</feature>
<keyword evidence="1" id="KW-0472">Membrane</keyword>
<name>A0A2W5TPW0_9BACT</name>
<evidence type="ECO:0000313" key="3">
    <source>
        <dbReference type="Proteomes" id="UP000249061"/>
    </source>
</evidence>
<dbReference type="PIRSF" id="PIRSF020606">
    <property type="entry name" value="UCP020606"/>
    <property type="match status" value="1"/>
</dbReference>
<organism evidence="2 3">
    <name type="scientific">Archangium gephyra</name>
    <dbReference type="NCBI Taxonomy" id="48"/>
    <lineage>
        <taxon>Bacteria</taxon>
        <taxon>Pseudomonadati</taxon>
        <taxon>Myxococcota</taxon>
        <taxon>Myxococcia</taxon>
        <taxon>Myxococcales</taxon>
        <taxon>Cystobacterineae</taxon>
        <taxon>Archangiaceae</taxon>
        <taxon>Archangium</taxon>
    </lineage>
</organism>
<proteinExistence type="predicted"/>
<dbReference type="AlphaFoldDB" id="A0A2W5TPW0"/>
<dbReference type="InterPro" id="IPR014509">
    <property type="entry name" value="YjdF-like"/>
</dbReference>
<feature type="transmembrane region" description="Helical" evidence="1">
    <location>
        <begin position="7"/>
        <end position="25"/>
    </location>
</feature>
<reference evidence="2 3" key="1">
    <citation type="submission" date="2017-08" db="EMBL/GenBank/DDBJ databases">
        <title>Infants hospitalized years apart are colonized by the same room-sourced microbial strains.</title>
        <authorList>
            <person name="Brooks B."/>
            <person name="Olm M.R."/>
            <person name="Firek B.A."/>
            <person name="Baker R."/>
            <person name="Thomas B.C."/>
            <person name="Morowitz M.J."/>
            <person name="Banfield J.F."/>
        </authorList>
    </citation>
    <scope>NUCLEOTIDE SEQUENCE [LARGE SCALE GENOMIC DNA]</scope>
    <source>
        <strain evidence="2">S2_003_000_R2_14</strain>
    </source>
</reference>
<keyword evidence="1" id="KW-1133">Transmembrane helix</keyword>
<protein>
    <submittedName>
        <fullName evidence="2">DUF2238 domain-containing protein</fullName>
    </submittedName>
</protein>
<gene>
    <name evidence="2" type="ORF">DI536_07985</name>
</gene>
<feature type="transmembrane region" description="Helical" evidence="1">
    <location>
        <begin position="102"/>
        <end position="119"/>
    </location>
</feature>
<evidence type="ECO:0000313" key="2">
    <source>
        <dbReference type="EMBL" id="PZR15383.1"/>
    </source>
</evidence>
<dbReference type="EMBL" id="QFQP01000005">
    <property type="protein sequence ID" value="PZR15383.1"/>
    <property type="molecule type" value="Genomic_DNA"/>
</dbReference>
<keyword evidence="1" id="KW-0812">Transmembrane</keyword>